<dbReference type="STRING" id="685588.A0A067TSF6"/>
<name>A0A067TSF6_GALM3</name>
<feature type="compositionally biased region" description="Low complexity" evidence="1">
    <location>
        <begin position="51"/>
        <end position="67"/>
    </location>
</feature>
<dbReference type="CDD" id="cd09917">
    <property type="entry name" value="F-box_SF"/>
    <property type="match status" value="1"/>
</dbReference>
<dbReference type="HOGENOM" id="CLU_010790_2_0_1"/>
<evidence type="ECO:0000259" key="2">
    <source>
        <dbReference type="PROSITE" id="PS50181"/>
    </source>
</evidence>
<reference evidence="4" key="1">
    <citation type="journal article" date="2014" name="Proc. Natl. Acad. Sci. U.S.A.">
        <title>Extensive sampling of basidiomycete genomes demonstrates inadequacy of the white-rot/brown-rot paradigm for wood decay fungi.</title>
        <authorList>
            <person name="Riley R."/>
            <person name="Salamov A.A."/>
            <person name="Brown D.W."/>
            <person name="Nagy L.G."/>
            <person name="Floudas D."/>
            <person name="Held B.W."/>
            <person name="Levasseur A."/>
            <person name="Lombard V."/>
            <person name="Morin E."/>
            <person name="Otillar R."/>
            <person name="Lindquist E.A."/>
            <person name="Sun H."/>
            <person name="LaButti K.M."/>
            <person name="Schmutz J."/>
            <person name="Jabbour D."/>
            <person name="Luo H."/>
            <person name="Baker S.E."/>
            <person name="Pisabarro A.G."/>
            <person name="Walton J.D."/>
            <person name="Blanchette R.A."/>
            <person name="Henrissat B."/>
            <person name="Martin F."/>
            <person name="Cullen D."/>
            <person name="Hibbett D.S."/>
            <person name="Grigoriev I.V."/>
        </authorList>
    </citation>
    <scope>NUCLEOTIDE SEQUENCE [LARGE SCALE GENOMIC DNA]</scope>
    <source>
        <strain evidence="4">CBS 339.88</strain>
    </source>
</reference>
<dbReference type="AlphaFoldDB" id="A0A067TSF6"/>
<protein>
    <recommendedName>
        <fullName evidence="2">F-box domain-containing protein</fullName>
    </recommendedName>
</protein>
<dbReference type="InterPro" id="IPR001810">
    <property type="entry name" value="F-box_dom"/>
</dbReference>
<evidence type="ECO:0000313" key="3">
    <source>
        <dbReference type="EMBL" id="KDR86106.1"/>
    </source>
</evidence>
<feature type="region of interest" description="Disordered" evidence="1">
    <location>
        <begin position="1"/>
        <end position="75"/>
    </location>
</feature>
<accession>A0A067TSF6</accession>
<keyword evidence="4" id="KW-1185">Reference proteome</keyword>
<proteinExistence type="predicted"/>
<evidence type="ECO:0000256" key="1">
    <source>
        <dbReference type="SAM" id="MobiDB-lite"/>
    </source>
</evidence>
<dbReference type="SUPFAM" id="SSF81383">
    <property type="entry name" value="F-box domain"/>
    <property type="match status" value="1"/>
</dbReference>
<evidence type="ECO:0000313" key="4">
    <source>
        <dbReference type="Proteomes" id="UP000027222"/>
    </source>
</evidence>
<dbReference type="Pfam" id="PF00646">
    <property type="entry name" value="F-box"/>
    <property type="match status" value="1"/>
</dbReference>
<gene>
    <name evidence="3" type="ORF">GALMADRAFT_235341</name>
</gene>
<dbReference type="Proteomes" id="UP000027222">
    <property type="component" value="Unassembled WGS sequence"/>
</dbReference>
<sequence>MEETATSPAPTPGNDLALTDLPQNPTTRRRGTRTKIEHYFANESAVTRPCDTSSAADASSSPSQDISQNCAPPKKFKITAGNGRDVVIRQPERKKVKKEVTVEDTVEDAILPVVPSVRRHNARAKLRMLSTFPLDVVFEIFSHLHPSELLHLSRTTKDMRSLVLHRSASYIWRAVLSNVPALPVCPEDVSLPVWASLIFDSFCQSCLAPNVRTVNFRLRVRYCNRCMKAKSMSESVLTPMTNKLHAIILQAVPFSPWNDRDDKFCLIKDKELFVKELDAVEGDRTAFVDERKSALKIRLQHANECKKWFDDILTSREVELDLIRSMRKLMIRQKLYDLGYHEELEFLDNLENYVCAIRPWPTICTFSNYGQVKLPKPLTEKSWARIEGDMELYMKEARSLVAQNRRSLLERRRRIAFHTAYVNWRHKPANLKTYPADMLMPGPADVLEWPSIQSFITEDDDEEYDAKAAMLVIKTLMPVFIASWRYTVLHNLWRKAYTSNPMSPPFLKRNFVDYEDCLPQLQLAAVVFRCIVGAHWRYDEKRMEDDGIWIPGSGVNKYELKDNIQPCLWYPHFFFHPCHTMERYTYDEERTRDNKNLSIDKQYPHYRRSSFKLEHLEFDDKASRIVKNLLDAAELSYDSTTVQDMDTLDQRFVCLKCSFGGKCDGSRRVRVWSWRDAVQHCFKSHFGDSRIAWECILPEDAEKARKLQTIEHSKRGYLSEQDCKVWKCMRCRDTSSDHGRMKWTQLKNHFRNNPKHGEPDKMDDKEGLWYYKALDYSGRELPPVKIIPASTAT</sequence>
<dbReference type="InterPro" id="IPR036047">
    <property type="entry name" value="F-box-like_dom_sf"/>
</dbReference>
<dbReference type="PROSITE" id="PS50181">
    <property type="entry name" value="FBOX"/>
    <property type="match status" value="1"/>
</dbReference>
<organism evidence="3 4">
    <name type="scientific">Galerina marginata (strain CBS 339.88)</name>
    <dbReference type="NCBI Taxonomy" id="685588"/>
    <lineage>
        <taxon>Eukaryota</taxon>
        <taxon>Fungi</taxon>
        <taxon>Dikarya</taxon>
        <taxon>Basidiomycota</taxon>
        <taxon>Agaricomycotina</taxon>
        <taxon>Agaricomycetes</taxon>
        <taxon>Agaricomycetidae</taxon>
        <taxon>Agaricales</taxon>
        <taxon>Agaricineae</taxon>
        <taxon>Strophariaceae</taxon>
        <taxon>Galerina</taxon>
    </lineage>
</organism>
<dbReference type="EMBL" id="KL142367">
    <property type="protein sequence ID" value="KDR86106.1"/>
    <property type="molecule type" value="Genomic_DNA"/>
</dbReference>
<feature type="domain" description="F-box" evidence="2">
    <location>
        <begin position="126"/>
        <end position="175"/>
    </location>
</feature>
<dbReference type="OrthoDB" id="2322499at2759"/>